<sequence>MELICTHPKRICICFVQQGLSSAFWRLWLTEESSIDISSRKYNAAELEEFD</sequence>
<name>A0A835VFU0_VANPL</name>
<proteinExistence type="predicted"/>
<accession>A0A835VFU0</accession>
<dbReference type="EMBL" id="JADCNM010000002">
    <property type="protein sequence ID" value="KAG0494876.1"/>
    <property type="molecule type" value="Genomic_DNA"/>
</dbReference>
<protein>
    <submittedName>
        <fullName evidence="1">Uncharacterized protein</fullName>
    </submittedName>
</protein>
<evidence type="ECO:0000313" key="2">
    <source>
        <dbReference type="Proteomes" id="UP000639772"/>
    </source>
</evidence>
<organism evidence="1 2">
    <name type="scientific">Vanilla planifolia</name>
    <name type="common">Vanilla</name>
    <dbReference type="NCBI Taxonomy" id="51239"/>
    <lineage>
        <taxon>Eukaryota</taxon>
        <taxon>Viridiplantae</taxon>
        <taxon>Streptophyta</taxon>
        <taxon>Embryophyta</taxon>
        <taxon>Tracheophyta</taxon>
        <taxon>Spermatophyta</taxon>
        <taxon>Magnoliopsida</taxon>
        <taxon>Liliopsida</taxon>
        <taxon>Asparagales</taxon>
        <taxon>Orchidaceae</taxon>
        <taxon>Vanilloideae</taxon>
        <taxon>Vanilleae</taxon>
        <taxon>Vanilla</taxon>
    </lineage>
</organism>
<dbReference type="Proteomes" id="UP000639772">
    <property type="component" value="Unassembled WGS sequence"/>
</dbReference>
<evidence type="ECO:0000313" key="1">
    <source>
        <dbReference type="EMBL" id="KAG0494876.1"/>
    </source>
</evidence>
<comment type="caution">
    <text evidence="1">The sequence shown here is derived from an EMBL/GenBank/DDBJ whole genome shotgun (WGS) entry which is preliminary data.</text>
</comment>
<dbReference type="AlphaFoldDB" id="A0A835VFU0"/>
<reference evidence="1 2" key="1">
    <citation type="journal article" date="2020" name="Nat. Food">
        <title>A phased Vanilla planifolia genome enables genetic improvement of flavour and production.</title>
        <authorList>
            <person name="Hasing T."/>
            <person name="Tang H."/>
            <person name="Brym M."/>
            <person name="Khazi F."/>
            <person name="Huang T."/>
            <person name="Chambers A.H."/>
        </authorList>
    </citation>
    <scope>NUCLEOTIDE SEQUENCE [LARGE SCALE GENOMIC DNA]</scope>
    <source>
        <tissue evidence="1">Leaf</tissue>
    </source>
</reference>
<gene>
    <name evidence="1" type="ORF">HPP92_005870</name>
</gene>